<protein>
    <recommendedName>
        <fullName evidence="3">Cytochrome P450</fullName>
    </recommendedName>
</protein>
<dbReference type="GO" id="GO:0005506">
    <property type="term" value="F:iron ion binding"/>
    <property type="evidence" value="ECO:0007669"/>
    <property type="project" value="InterPro"/>
</dbReference>
<evidence type="ECO:0000313" key="2">
    <source>
        <dbReference type="Proteomes" id="UP001283361"/>
    </source>
</evidence>
<dbReference type="EMBL" id="JAWDGP010002514">
    <property type="protein sequence ID" value="KAK3782365.1"/>
    <property type="molecule type" value="Genomic_DNA"/>
</dbReference>
<sequence length="92" mass="10704">MFATIILGILLLYIMYKYLSPDPETRKMLEKVPGPKPLPLIGNAHQLRMGHDYFLQTLEWAREFPGIWLIWLAYRPELVIHNAQLAEVNTLA</sequence>
<evidence type="ECO:0008006" key="3">
    <source>
        <dbReference type="Google" id="ProtNLM"/>
    </source>
</evidence>
<accession>A0AAE1A7F9</accession>
<dbReference type="AlphaFoldDB" id="A0AAE1A7F9"/>
<dbReference type="GO" id="GO:0004497">
    <property type="term" value="F:monooxygenase activity"/>
    <property type="evidence" value="ECO:0007669"/>
    <property type="project" value="InterPro"/>
</dbReference>
<proteinExistence type="predicted"/>
<comment type="caution">
    <text evidence="1">The sequence shown here is derived from an EMBL/GenBank/DDBJ whole genome shotgun (WGS) entry which is preliminary data.</text>
</comment>
<dbReference type="Proteomes" id="UP001283361">
    <property type="component" value="Unassembled WGS sequence"/>
</dbReference>
<evidence type="ECO:0000313" key="1">
    <source>
        <dbReference type="EMBL" id="KAK3782365.1"/>
    </source>
</evidence>
<dbReference type="Gene3D" id="1.10.630.10">
    <property type="entry name" value="Cytochrome P450"/>
    <property type="match status" value="1"/>
</dbReference>
<dbReference type="SUPFAM" id="SSF48264">
    <property type="entry name" value="Cytochrome P450"/>
    <property type="match status" value="1"/>
</dbReference>
<keyword evidence="2" id="KW-1185">Reference proteome</keyword>
<gene>
    <name evidence="1" type="ORF">RRG08_027913</name>
</gene>
<organism evidence="1 2">
    <name type="scientific">Elysia crispata</name>
    <name type="common">lettuce slug</name>
    <dbReference type="NCBI Taxonomy" id="231223"/>
    <lineage>
        <taxon>Eukaryota</taxon>
        <taxon>Metazoa</taxon>
        <taxon>Spiralia</taxon>
        <taxon>Lophotrochozoa</taxon>
        <taxon>Mollusca</taxon>
        <taxon>Gastropoda</taxon>
        <taxon>Heterobranchia</taxon>
        <taxon>Euthyneura</taxon>
        <taxon>Panpulmonata</taxon>
        <taxon>Sacoglossa</taxon>
        <taxon>Placobranchoidea</taxon>
        <taxon>Plakobranchidae</taxon>
        <taxon>Elysia</taxon>
    </lineage>
</organism>
<reference evidence="1" key="1">
    <citation type="journal article" date="2023" name="G3 (Bethesda)">
        <title>A reference genome for the long-term kleptoplast-retaining sea slug Elysia crispata morphotype clarki.</title>
        <authorList>
            <person name="Eastman K.E."/>
            <person name="Pendleton A.L."/>
            <person name="Shaikh M.A."/>
            <person name="Suttiyut T."/>
            <person name="Ogas R."/>
            <person name="Tomko P."/>
            <person name="Gavelis G."/>
            <person name="Widhalm J.R."/>
            <person name="Wisecaver J.H."/>
        </authorList>
    </citation>
    <scope>NUCLEOTIDE SEQUENCE</scope>
    <source>
        <strain evidence="1">ECLA1</strain>
    </source>
</reference>
<dbReference type="GO" id="GO:0020037">
    <property type="term" value="F:heme binding"/>
    <property type="evidence" value="ECO:0007669"/>
    <property type="project" value="InterPro"/>
</dbReference>
<name>A0AAE1A7F9_9GAST</name>
<dbReference type="InterPro" id="IPR036396">
    <property type="entry name" value="Cyt_P450_sf"/>
</dbReference>
<dbReference type="GO" id="GO:0016705">
    <property type="term" value="F:oxidoreductase activity, acting on paired donors, with incorporation or reduction of molecular oxygen"/>
    <property type="evidence" value="ECO:0007669"/>
    <property type="project" value="InterPro"/>
</dbReference>